<evidence type="ECO:0000256" key="12">
    <source>
        <dbReference type="ARBA" id="ARBA00022989"/>
    </source>
</evidence>
<evidence type="ECO:0000256" key="7">
    <source>
        <dbReference type="ARBA" id="ARBA00022670"/>
    </source>
</evidence>
<keyword evidence="12" id="KW-1133">Transmembrane helix</keyword>
<evidence type="ECO:0000256" key="9">
    <source>
        <dbReference type="ARBA" id="ARBA00022801"/>
    </source>
</evidence>
<gene>
    <name evidence="19" type="ORF">M413DRAFT_447875</name>
</gene>
<dbReference type="Gene3D" id="2.10.109.10">
    <property type="entry name" value="Umud Fragment, subunit A"/>
    <property type="match status" value="1"/>
</dbReference>
<dbReference type="GO" id="GO:0006465">
    <property type="term" value="P:signal peptide processing"/>
    <property type="evidence" value="ECO:0007669"/>
    <property type="project" value="InterPro"/>
</dbReference>
<reference evidence="19 20" key="1">
    <citation type="submission" date="2014-04" db="EMBL/GenBank/DDBJ databases">
        <authorList>
            <consortium name="DOE Joint Genome Institute"/>
            <person name="Kuo A."/>
            <person name="Gay G."/>
            <person name="Dore J."/>
            <person name="Kohler A."/>
            <person name="Nagy L.G."/>
            <person name="Floudas D."/>
            <person name="Copeland A."/>
            <person name="Barry K.W."/>
            <person name="Cichocki N."/>
            <person name="Veneault-Fourrey C."/>
            <person name="LaButti K."/>
            <person name="Lindquist E.A."/>
            <person name="Lipzen A."/>
            <person name="Lundell T."/>
            <person name="Morin E."/>
            <person name="Murat C."/>
            <person name="Sun H."/>
            <person name="Tunlid A."/>
            <person name="Henrissat B."/>
            <person name="Grigoriev I.V."/>
            <person name="Hibbett D.S."/>
            <person name="Martin F."/>
            <person name="Nordberg H.P."/>
            <person name="Cantor M.N."/>
            <person name="Hua S.X."/>
        </authorList>
    </citation>
    <scope>NUCLEOTIDE SEQUENCE [LARGE SCALE GENOMIC DNA]</scope>
    <source>
        <strain evidence="20">h7</strain>
    </source>
</reference>
<dbReference type="CDD" id="cd06530">
    <property type="entry name" value="S26_SPase_I"/>
    <property type="match status" value="1"/>
</dbReference>
<sequence>MPVRRKWRRIPIRQILLQSLMFASALSSTMMLYAGFTIVMNTESPVVVVLSGSMEPALQRGDLLLLSNPPAEKYKTGDIVVYRVPGAQIPIVHRVIEARERRGSDDNDSEMEVGHPDADLPYQTRKHFSRTGSRTTMRKAVSDQLLLTKGDDNPTDDIVLYNGLDRLRRRHIIGKVRGFLPYIGYTSIILNDIRTRPIYALLRTTLDPTGN</sequence>
<dbReference type="InterPro" id="IPR019533">
    <property type="entry name" value="Peptidase_S26"/>
</dbReference>
<evidence type="ECO:0000256" key="11">
    <source>
        <dbReference type="ARBA" id="ARBA00022968"/>
    </source>
</evidence>
<dbReference type="EC" id="3.4.21.89" evidence="4"/>
<evidence type="ECO:0000256" key="15">
    <source>
        <dbReference type="ARBA" id="ARBA00045533"/>
    </source>
</evidence>
<dbReference type="InterPro" id="IPR019756">
    <property type="entry name" value="Pept_S26A_signal_pept_1_Ser-AS"/>
</dbReference>
<protein>
    <recommendedName>
        <fullName evidence="5">Signal peptidase complex catalytic subunit SEC11</fullName>
        <ecNumber evidence="4">3.4.21.89</ecNumber>
    </recommendedName>
    <alternativeName>
        <fullName evidence="14">Signal peptidase I</fullName>
    </alternativeName>
    <alternativeName>
        <fullName evidence="6">Signal peptidase complex catalytic subunit sec11</fullName>
    </alternativeName>
</protein>
<evidence type="ECO:0000256" key="10">
    <source>
        <dbReference type="ARBA" id="ARBA00022824"/>
    </source>
</evidence>
<evidence type="ECO:0000313" key="19">
    <source>
        <dbReference type="EMBL" id="KIM38419.1"/>
    </source>
</evidence>
<reference evidence="20" key="2">
    <citation type="submission" date="2015-01" db="EMBL/GenBank/DDBJ databases">
        <title>Evolutionary Origins and Diversification of the Mycorrhizal Mutualists.</title>
        <authorList>
            <consortium name="DOE Joint Genome Institute"/>
            <consortium name="Mycorrhizal Genomics Consortium"/>
            <person name="Kohler A."/>
            <person name="Kuo A."/>
            <person name="Nagy L.G."/>
            <person name="Floudas D."/>
            <person name="Copeland A."/>
            <person name="Barry K.W."/>
            <person name="Cichocki N."/>
            <person name="Veneault-Fourrey C."/>
            <person name="LaButti K."/>
            <person name="Lindquist E.A."/>
            <person name="Lipzen A."/>
            <person name="Lundell T."/>
            <person name="Morin E."/>
            <person name="Murat C."/>
            <person name="Riley R."/>
            <person name="Ohm R."/>
            <person name="Sun H."/>
            <person name="Tunlid A."/>
            <person name="Henrissat B."/>
            <person name="Grigoriev I.V."/>
            <person name="Hibbett D.S."/>
            <person name="Martin F."/>
        </authorList>
    </citation>
    <scope>NUCLEOTIDE SEQUENCE [LARGE SCALE GENOMIC DNA]</scope>
    <source>
        <strain evidence="20">h7</strain>
    </source>
</reference>
<evidence type="ECO:0000256" key="2">
    <source>
        <dbReference type="ARBA" id="ARBA00004648"/>
    </source>
</evidence>
<dbReference type="GO" id="GO:0009003">
    <property type="term" value="F:signal peptidase activity"/>
    <property type="evidence" value="ECO:0007669"/>
    <property type="project" value="UniProtKB-EC"/>
</dbReference>
<comment type="function">
    <text evidence="15">Catalytic component of the signal peptidase complex (SPC) which catalyzes the cleavage of N-terminal signal sequences from nascent proteins as they are translocated into the lumen of the endoplasmic reticulum. Specifically cleaves N-terminal signal peptides that contain a hydrophobic alpha-helix (h-region) shorter than 18-20 amino acids.</text>
</comment>
<evidence type="ECO:0000256" key="5">
    <source>
        <dbReference type="ARBA" id="ARBA00019685"/>
    </source>
</evidence>
<dbReference type="GO" id="GO:0005787">
    <property type="term" value="C:signal peptidase complex"/>
    <property type="evidence" value="ECO:0007669"/>
    <property type="project" value="TreeGrafter"/>
</dbReference>
<dbReference type="InterPro" id="IPR036286">
    <property type="entry name" value="LexA/Signal_pep-like_sf"/>
</dbReference>
<keyword evidence="9" id="KW-0378">Hydrolase</keyword>
<keyword evidence="10" id="KW-0256">Endoplasmic reticulum</keyword>
<comment type="catalytic activity">
    <reaction evidence="1">
        <text>Cleavage of hydrophobic, N-terminal signal or leader sequences from secreted and periplasmic proteins.</text>
        <dbReference type="EC" id="3.4.21.89"/>
    </reaction>
</comment>
<dbReference type="PANTHER" id="PTHR10806">
    <property type="entry name" value="SIGNAL PEPTIDASE COMPLEX CATALYTIC SUBUNIT SEC11"/>
    <property type="match status" value="1"/>
</dbReference>
<dbReference type="PANTHER" id="PTHR10806:SF6">
    <property type="entry name" value="SIGNAL PEPTIDASE COMPLEX CATALYTIC SUBUNIT SEC11"/>
    <property type="match status" value="1"/>
</dbReference>
<keyword evidence="11" id="KW-0735">Signal-anchor</keyword>
<dbReference type="NCBIfam" id="TIGR02228">
    <property type="entry name" value="sigpep_I_arch"/>
    <property type="match status" value="1"/>
</dbReference>
<evidence type="ECO:0000256" key="17">
    <source>
        <dbReference type="SAM" id="MobiDB-lite"/>
    </source>
</evidence>
<evidence type="ECO:0000256" key="8">
    <source>
        <dbReference type="ARBA" id="ARBA00022692"/>
    </source>
</evidence>
<evidence type="ECO:0000259" key="18">
    <source>
        <dbReference type="Pfam" id="PF10502"/>
    </source>
</evidence>
<comment type="similarity">
    <text evidence="3">Belongs to the peptidase S26B family.</text>
</comment>
<dbReference type="Proteomes" id="UP000053424">
    <property type="component" value="Unassembled WGS sequence"/>
</dbReference>
<evidence type="ECO:0000256" key="16">
    <source>
        <dbReference type="ARBA" id="ARBA00047037"/>
    </source>
</evidence>
<comment type="subunit">
    <text evidence="16">Component of the signal peptidase complex (SPC) composed of a catalytic subunit SEC11 and three accessory subunits SPC1, SPC2 and SPC3. The complex induces a local thinning of the ER membrane which is used to measure the length of the signal peptide (SP) h-region of protein substrates. This ensures the selectivity of the complex towards h-regions shorter than 18-20 amino acids. SPC associates with the translocon complex.</text>
</comment>
<evidence type="ECO:0000256" key="14">
    <source>
        <dbReference type="ARBA" id="ARBA00033305"/>
    </source>
</evidence>
<keyword evidence="20" id="KW-1185">Reference proteome</keyword>
<dbReference type="SUPFAM" id="SSF51306">
    <property type="entry name" value="LexA/Signal peptidase"/>
    <property type="match status" value="1"/>
</dbReference>
<proteinExistence type="inferred from homology"/>
<keyword evidence="8" id="KW-0812">Transmembrane</keyword>
<dbReference type="InterPro" id="IPR001733">
    <property type="entry name" value="Peptidase_S26B"/>
</dbReference>
<dbReference type="GO" id="GO:0004252">
    <property type="term" value="F:serine-type endopeptidase activity"/>
    <property type="evidence" value="ECO:0007669"/>
    <property type="project" value="InterPro"/>
</dbReference>
<dbReference type="EMBL" id="KN831791">
    <property type="protein sequence ID" value="KIM38419.1"/>
    <property type="molecule type" value="Genomic_DNA"/>
</dbReference>
<dbReference type="PROSITE" id="PS00501">
    <property type="entry name" value="SPASE_I_1"/>
    <property type="match status" value="1"/>
</dbReference>
<dbReference type="OrthoDB" id="10257561at2759"/>
<comment type="subcellular location">
    <subcellularLocation>
        <location evidence="2">Endoplasmic reticulum membrane</location>
        <topology evidence="2">Single-pass type II membrane protein</topology>
    </subcellularLocation>
</comment>
<dbReference type="Pfam" id="PF10502">
    <property type="entry name" value="Peptidase_S26"/>
    <property type="match status" value="1"/>
</dbReference>
<feature type="domain" description="Peptidase S26" evidence="18">
    <location>
        <begin position="31"/>
        <end position="96"/>
    </location>
</feature>
<evidence type="ECO:0000256" key="4">
    <source>
        <dbReference type="ARBA" id="ARBA00013208"/>
    </source>
</evidence>
<evidence type="ECO:0000256" key="6">
    <source>
        <dbReference type="ARBA" id="ARBA00021755"/>
    </source>
</evidence>
<evidence type="ECO:0000313" key="20">
    <source>
        <dbReference type="Proteomes" id="UP000053424"/>
    </source>
</evidence>
<evidence type="ECO:0000256" key="1">
    <source>
        <dbReference type="ARBA" id="ARBA00000677"/>
    </source>
</evidence>
<dbReference type="AlphaFoldDB" id="A0A0C3C2A7"/>
<evidence type="ECO:0000256" key="3">
    <source>
        <dbReference type="ARBA" id="ARBA00011035"/>
    </source>
</evidence>
<feature type="region of interest" description="Disordered" evidence="17">
    <location>
        <begin position="101"/>
        <end position="121"/>
    </location>
</feature>
<keyword evidence="13" id="KW-0472">Membrane</keyword>
<name>A0A0C3C2A7_HEBCY</name>
<evidence type="ECO:0000256" key="13">
    <source>
        <dbReference type="ARBA" id="ARBA00023136"/>
    </source>
</evidence>
<keyword evidence="7" id="KW-0645">Protease</keyword>
<dbReference type="HOGENOM" id="CLU_089996_0_0_1"/>
<organism evidence="19 20">
    <name type="scientific">Hebeloma cylindrosporum</name>
    <dbReference type="NCBI Taxonomy" id="76867"/>
    <lineage>
        <taxon>Eukaryota</taxon>
        <taxon>Fungi</taxon>
        <taxon>Dikarya</taxon>
        <taxon>Basidiomycota</taxon>
        <taxon>Agaricomycotina</taxon>
        <taxon>Agaricomycetes</taxon>
        <taxon>Agaricomycetidae</taxon>
        <taxon>Agaricales</taxon>
        <taxon>Agaricineae</taxon>
        <taxon>Hymenogastraceae</taxon>
        <taxon>Hebeloma</taxon>
    </lineage>
</organism>
<accession>A0A0C3C2A7</accession>
<dbReference type="STRING" id="686832.A0A0C3C2A7"/>